<name>A0A8X6FAK3_TRICU</name>
<keyword evidence="2" id="KW-1185">Reference proteome</keyword>
<accession>A0A8X6FAK3</accession>
<proteinExistence type="predicted"/>
<gene>
    <name evidence="1" type="ORF">TNCT_123851</name>
</gene>
<evidence type="ECO:0000313" key="1">
    <source>
        <dbReference type="EMBL" id="GFQ75203.1"/>
    </source>
</evidence>
<dbReference type="Proteomes" id="UP000887116">
    <property type="component" value="Unassembled WGS sequence"/>
</dbReference>
<comment type="caution">
    <text evidence="1">The sequence shown here is derived from an EMBL/GenBank/DDBJ whole genome shotgun (WGS) entry which is preliminary data.</text>
</comment>
<organism evidence="1 2">
    <name type="scientific">Trichonephila clavata</name>
    <name type="common">Joro spider</name>
    <name type="synonym">Nephila clavata</name>
    <dbReference type="NCBI Taxonomy" id="2740835"/>
    <lineage>
        <taxon>Eukaryota</taxon>
        <taxon>Metazoa</taxon>
        <taxon>Ecdysozoa</taxon>
        <taxon>Arthropoda</taxon>
        <taxon>Chelicerata</taxon>
        <taxon>Arachnida</taxon>
        <taxon>Araneae</taxon>
        <taxon>Araneomorphae</taxon>
        <taxon>Entelegynae</taxon>
        <taxon>Araneoidea</taxon>
        <taxon>Nephilidae</taxon>
        <taxon>Trichonephila</taxon>
    </lineage>
</organism>
<protein>
    <submittedName>
        <fullName evidence="1">Uncharacterized protein</fullName>
    </submittedName>
</protein>
<dbReference type="AlphaFoldDB" id="A0A8X6FAK3"/>
<sequence>MKGQMNYLDFNVIMGCMRAGMYVKGGNITGNSNTSALDEIRNETICVDMKPPIRFRFTTKEKKIHIERKSIKPSTTSQRKAQGYYATFIKHKAKEKDSDINQSIFKIVPEFLKKQDSTINNNS</sequence>
<dbReference type="EMBL" id="BMAO01001690">
    <property type="protein sequence ID" value="GFQ75203.1"/>
    <property type="molecule type" value="Genomic_DNA"/>
</dbReference>
<evidence type="ECO:0000313" key="2">
    <source>
        <dbReference type="Proteomes" id="UP000887116"/>
    </source>
</evidence>
<reference evidence="1" key="1">
    <citation type="submission" date="2020-07" db="EMBL/GenBank/DDBJ databases">
        <title>Multicomponent nature underlies the extraordinary mechanical properties of spider dragline silk.</title>
        <authorList>
            <person name="Kono N."/>
            <person name="Nakamura H."/>
            <person name="Mori M."/>
            <person name="Yoshida Y."/>
            <person name="Ohtoshi R."/>
            <person name="Malay A.D."/>
            <person name="Moran D.A.P."/>
            <person name="Tomita M."/>
            <person name="Numata K."/>
            <person name="Arakawa K."/>
        </authorList>
    </citation>
    <scope>NUCLEOTIDE SEQUENCE</scope>
</reference>